<evidence type="ECO:0000313" key="1">
    <source>
        <dbReference type="EMBL" id="DAF50992.1"/>
    </source>
</evidence>
<name>A0A8S5SJ77_9CAUD</name>
<proteinExistence type="predicted"/>
<protein>
    <submittedName>
        <fullName evidence="1">Uncharacterized protein</fullName>
    </submittedName>
</protein>
<organism evidence="1">
    <name type="scientific">Siphoviridae sp. ctvhu9</name>
    <dbReference type="NCBI Taxonomy" id="2827968"/>
    <lineage>
        <taxon>Viruses</taxon>
        <taxon>Duplodnaviria</taxon>
        <taxon>Heunggongvirae</taxon>
        <taxon>Uroviricota</taxon>
        <taxon>Caudoviricetes</taxon>
    </lineage>
</organism>
<reference evidence="1" key="1">
    <citation type="journal article" date="2021" name="Proc. Natl. Acad. Sci. U.S.A.">
        <title>A Catalog of Tens of Thousands of Viruses from Human Metagenomes Reveals Hidden Associations with Chronic Diseases.</title>
        <authorList>
            <person name="Tisza M.J."/>
            <person name="Buck C.B."/>
        </authorList>
    </citation>
    <scope>NUCLEOTIDE SEQUENCE</scope>
    <source>
        <strain evidence="1">Ctvhu9</strain>
    </source>
</reference>
<sequence length="91" mass="10946">MKRLTLNQDSEIKVKDIYGKMHDCKDVPREFYGCIRKLYDYENTGYTIDFIDNIPHILKDMRECLLNPSVVNIRMCLHMIDYILNTKEKDR</sequence>
<dbReference type="EMBL" id="BK032607">
    <property type="protein sequence ID" value="DAF50992.1"/>
    <property type="molecule type" value="Genomic_DNA"/>
</dbReference>
<accession>A0A8S5SJ77</accession>